<evidence type="ECO:0000313" key="2">
    <source>
        <dbReference type="Proteomes" id="UP000008320"/>
    </source>
</evidence>
<sequence length="36" mass="4169">MMKFVEKLLICYIVKLVIARCKVYGAFGYLINVSIE</sequence>
<protein>
    <submittedName>
        <fullName evidence="1">Uncharacterized protein</fullName>
    </submittedName>
</protein>
<dbReference type="HOGENOM" id="CLU_3355924_0_0_5"/>
<organism evidence="1 2">
    <name type="scientific">Ehrlichia chaffeensis (strain ATCC CRL-10679 / Arkansas)</name>
    <dbReference type="NCBI Taxonomy" id="205920"/>
    <lineage>
        <taxon>Bacteria</taxon>
        <taxon>Pseudomonadati</taxon>
        <taxon>Pseudomonadota</taxon>
        <taxon>Alphaproteobacteria</taxon>
        <taxon>Rickettsiales</taxon>
        <taxon>Anaplasmataceae</taxon>
        <taxon>Ehrlichia</taxon>
    </lineage>
</organism>
<dbReference type="STRING" id="205920.ECH_0216"/>
<keyword evidence="2" id="KW-1185">Reference proteome</keyword>
<reference evidence="1 2" key="1">
    <citation type="journal article" date="2006" name="PLoS Genet.">
        <title>Comparative genomics of emerging human ehrlichiosis agents.</title>
        <authorList>
            <person name="Dunning Hotopp J.C."/>
            <person name="Lin M."/>
            <person name="Madupu R."/>
            <person name="Crabtree J."/>
            <person name="Angiuoli S.V."/>
            <person name="Eisen J.A."/>
            <person name="Seshadri R."/>
            <person name="Ren Q."/>
            <person name="Wu M."/>
            <person name="Utterback T.R."/>
            <person name="Smith S."/>
            <person name="Lewis M."/>
            <person name="Khouri H."/>
            <person name="Zhang C."/>
            <person name="Niu H."/>
            <person name="Lin Q."/>
            <person name="Ohashi N."/>
            <person name="Zhi N."/>
            <person name="Nelson W."/>
            <person name="Brinkac L.M."/>
            <person name="Dodson R.J."/>
            <person name="Rosovitz M.J."/>
            <person name="Sundaram J."/>
            <person name="Daugherty S.C."/>
            <person name="Davidsen T."/>
            <person name="Durkin A.S."/>
            <person name="Gwinn M."/>
            <person name="Haft D.H."/>
            <person name="Selengut J.D."/>
            <person name="Sullivan S.A."/>
            <person name="Zafar N."/>
            <person name="Zhou L."/>
            <person name="Benahmed F."/>
            <person name="Forberger H."/>
            <person name="Halpin R."/>
            <person name="Mulligan S."/>
            <person name="Robinson J."/>
            <person name="White O."/>
            <person name="Rikihisa Y."/>
            <person name="Tettelin H."/>
        </authorList>
    </citation>
    <scope>NUCLEOTIDE SEQUENCE [LARGE SCALE GENOMIC DNA]</scope>
    <source>
        <strain evidence="2">ATCC CRL-10679 / Arkansas</strain>
    </source>
</reference>
<proteinExistence type="predicted"/>
<name>Q2GHP4_EHRCR</name>
<dbReference type="KEGG" id="ech:ECH_0216"/>
<dbReference type="EMBL" id="CP000236">
    <property type="protein sequence ID" value="ABD45569.1"/>
    <property type="molecule type" value="Genomic_DNA"/>
</dbReference>
<evidence type="ECO:0000313" key="1">
    <source>
        <dbReference type="EMBL" id="ABD45569.1"/>
    </source>
</evidence>
<dbReference type="Proteomes" id="UP000008320">
    <property type="component" value="Chromosome"/>
</dbReference>
<gene>
    <name evidence="1" type="ordered locus">ECH_0216</name>
</gene>
<dbReference type="AlphaFoldDB" id="Q2GHP4"/>
<accession>Q2GHP4</accession>